<evidence type="ECO:0000256" key="4">
    <source>
        <dbReference type="ARBA" id="ARBA00009028"/>
    </source>
</evidence>
<dbReference type="InterPro" id="IPR038487">
    <property type="entry name" value="Mre11_capping_dom"/>
</dbReference>
<reference evidence="21" key="1">
    <citation type="journal article" date="2021" name="Open Biol.">
        <title>Shared evolutionary footprints suggest mitochondrial oxidative damage underlies multiple complex I losses in fungi.</title>
        <authorList>
            <person name="Schikora-Tamarit M.A."/>
            <person name="Marcet-Houben M."/>
            <person name="Nosek J."/>
            <person name="Gabaldon T."/>
        </authorList>
    </citation>
    <scope>NUCLEOTIDE SEQUENCE</scope>
    <source>
        <strain evidence="21">CBS6341</strain>
    </source>
</reference>
<evidence type="ECO:0000256" key="5">
    <source>
        <dbReference type="ARBA" id="ARBA00022454"/>
    </source>
</evidence>
<dbReference type="GO" id="GO:0000724">
    <property type="term" value="P:double-strand break repair via homologous recombination"/>
    <property type="evidence" value="ECO:0007669"/>
    <property type="project" value="TreeGrafter"/>
</dbReference>
<dbReference type="GO" id="GO:0007095">
    <property type="term" value="P:mitotic G2 DNA damage checkpoint signaling"/>
    <property type="evidence" value="ECO:0007669"/>
    <property type="project" value="TreeGrafter"/>
</dbReference>
<keyword evidence="6 16" id="KW-0540">Nuclease</keyword>
<keyword evidence="10 16" id="KW-0378">Hydrolase</keyword>
<evidence type="ECO:0000256" key="6">
    <source>
        <dbReference type="ARBA" id="ARBA00022722"/>
    </source>
</evidence>
<keyword evidence="7" id="KW-0479">Metal-binding</keyword>
<evidence type="ECO:0000256" key="17">
    <source>
        <dbReference type="PIRSR" id="PIRSR000882-1"/>
    </source>
</evidence>
<keyword evidence="15 16" id="KW-0469">Meiosis</keyword>
<comment type="similarity">
    <text evidence="4 16 18">Belongs to the MRE11/RAD32 family.</text>
</comment>
<dbReference type="SMART" id="SM01347">
    <property type="entry name" value="Mre11_DNA_bind"/>
    <property type="match status" value="1"/>
</dbReference>
<feature type="compositionally biased region" description="Polar residues" evidence="19">
    <location>
        <begin position="600"/>
        <end position="609"/>
    </location>
</feature>
<reference evidence="21" key="2">
    <citation type="submission" date="2021-01" db="EMBL/GenBank/DDBJ databases">
        <authorList>
            <person name="Schikora-Tamarit M.A."/>
        </authorList>
    </citation>
    <scope>NUCLEOTIDE SEQUENCE</scope>
    <source>
        <strain evidence="21">CBS6341</strain>
    </source>
</reference>
<evidence type="ECO:0000256" key="10">
    <source>
        <dbReference type="ARBA" id="ARBA00022801"/>
    </source>
</evidence>
<evidence type="ECO:0000256" key="2">
    <source>
        <dbReference type="ARBA" id="ARBA00004123"/>
    </source>
</evidence>
<protein>
    <recommendedName>
        <fullName evidence="16">Double-strand break repair protein</fullName>
    </recommendedName>
</protein>
<organism evidence="21 22">
    <name type="scientific">Wickerhamomyces mucosus</name>
    <dbReference type="NCBI Taxonomy" id="1378264"/>
    <lineage>
        <taxon>Eukaryota</taxon>
        <taxon>Fungi</taxon>
        <taxon>Dikarya</taxon>
        <taxon>Ascomycota</taxon>
        <taxon>Saccharomycotina</taxon>
        <taxon>Saccharomycetes</taxon>
        <taxon>Phaffomycetales</taxon>
        <taxon>Wickerhamomycetaceae</taxon>
        <taxon>Wickerhamomyces</taxon>
    </lineage>
</organism>
<evidence type="ECO:0000256" key="12">
    <source>
        <dbReference type="ARBA" id="ARBA00023204"/>
    </source>
</evidence>
<feature type="compositionally biased region" description="Low complexity" evidence="19">
    <location>
        <begin position="554"/>
        <end position="576"/>
    </location>
</feature>
<dbReference type="InterPro" id="IPR004843">
    <property type="entry name" value="Calcineurin-like_PHP"/>
</dbReference>
<dbReference type="Pfam" id="PF04152">
    <property type="entry name" value="Mre11_DNA_bind"/>
    <property type="match status" value="1"/>
</dbReference>
<keyword evidence="8 16" id="KW-0255">Endonuclease</keyword>
<keyword evidence="9 16" id="KW-0227">DNA damage</keyword>
<keyword evidence="13 16" id="KW-0464">Manganese</keyword>
<dbReference type="GO" id="GO:0030145">
    <property type="term" value="F:manganese ion binding"/>
    <property type="evidence" value="ECO:0007669"/>
    <property type="project" value="UniProtKB-UniRule"/>
</dbReference>
<keyword evidence="5" id="KW-0158">Chromosome</keyword>
<evidence type="ECO:0000256" key="13">
    <source>
        <dbReference type="ARBA" id="ARBA00023211"/>
    </source>
</evidence>
<sequence length="691" mass="78830">MPLVPSIEPGEDTISILITTDNHIGYNENDPIIGDDAFKTFREILHIAQSQNVDMILQSGDLFHLSKPSKKSIYQVTKSLREFCYGDKPCELQLLSNPTHVLDDGFDTLNYEDPNINVSIPMFAISGNHDEASGNGLLSPLDILNASGLLNHFGKNSQSDLVEISPILLQKGSTKLSLYGLANIRDERIKRTFEEENVKFKIPENRENEFFNLLCVHQNHHSHTNTAYLPEEYLPNFLDLVIWGHEHECIPYSIPNVNAGFDVLQPGSSIATSLCEGEAIEKKIFVLNIKGLNYSLTPIKLKTVRPFHMDDIKLSQIKNLNPGLAYKTQINEFLMEKVQTLIDEARDEYKQDHPELFPTQDQDQDQNQDQDQIDEELMPLPLIRLRVDYSGGYEVENSRRFSNRFVEKVANVDSVIQFHQKKDNEINVNLNKKHVKLEFSKKNGIDEVNESVSIETYINNYLQNSELILLPELGVSNSIKKLIEKEDKSSIKDYLNFELENQIENFLTQDNELNFEENFKKIIKNVKDQRYKQMMQNGYEKDFQNFKDSTNVQSKTTKTSTGKTTSKSKGRTNSSNKSKEMVVDSNSDSDYDIEQDGKPQVSTRKQPTRNLRAKSQPKQVEDSDVEIVDELQEIVSDSEPEEIPKSIPKKNATTSSTKRGNNKSNAKTSTRNEKTVVTNTIANLLARKKKK</sequence>
<dbReference type="GO" id="GO:0000014">
    <property type="term" value="F:single-stranded DNA endodeoxyribonuclease activity"/>
    <property type="evidence" value="ECO:0007669"/>
    <property type="project" value="TreeGrafter"/>
</dbReference>
<dbReference type="GO" id="GO:0097552">
    <property type="term" value="P:mitochondrial double-strand break repair via homologous recombination"/>
    <property type="evidence" value="ECO:0007669"/>
    <property type="project" value="TreeGrafter"/>
</dbReference>
<dbReference type="InterPro" id="IPR041796">
    <property type="entry name" value="Mre11_N"/>
</dbReference>
<dbReference type="InterPro" id="IPR003701">
    <property type="entry name" value="Mre11"/>
</dbReference>
<dbReference type="PIRSF" id="PIRSF000882">
    <property type="entry name" value="DSB_repair_MRE11"/>
    <property type="match status" value="1"/>
</dbReference>
<dbReference type="PANTHER" id="PTHR10139">
    <property type="entry name" value="DOUBLE-STRAND BREAK REPAIR PROTEIN MRE11"/>
    <property type="match status" value="1"/>
</dbReference>
<dbReference type="GO" id="GO:0000723">
    <property type="term" value="P:telomere maintenance"/>
    <property type="evidence" value="ECO:0007669"/>
    <property type="project" value="TreeGrafter"/>
</dbReference>
<name>A0A9P8T6H5_9ASCO</name>
<feature type="compositionally biased region" description="Polar residues" evidence="19">
    <location>
        <begin position="651"/>
        <end position="675"/>
    </location>
</feature>
<dbReference type="Proteomes" id="UP000769528">
    <property type="component" value="Unassembled WGS sequence"/>
</dbReference>
<dbReference type="Gene3D" id="3.30.110.110">
    <property type="entry name" value="Mre11, capping domain"/>
    <property type="match status" value="1"/>
</dbReference>
<evidence type="ECO:0000313" key="22">
    <source>
        <dbReference type="Proteomes" id="UP000769528"/>
    </source>
</evidence>
<dbReference type="PANTHER" id="PTHR10139:SF1">
    <property type="entry name" value="DOUBLE-STRAND BREAK REPAIR PROTEIN MRE11"/>
    <property type="match status" value="1"/>
</dbReference>
<comment type="caution">
    <text evidence="21">The sequence shown here is derived from an EMBL/GenBank/DDBJ whole genome shotgun (WGS) entry which is preliminary data.</text>
</comment>
<dbReference type="InterPro" id="IPR029052">
    <property type="entry name" value="Metallo-depent_PP-like"/>
</dbReference>
<proteinExistence type="inferred from homology"/>
<dbReference type="OrthoDB" id="30417at2759"/>
<dbReference type="CDD" id="cd00840">
    <property type="entry name" value="MPP_Mre11_N"/>
    <property type="match status" value="1"/>
</dbReference>
<comment type="subcellular location">
    <subcellularLocation>
        <location evidence="3">Chromosome</location>
    </subcellularLocation>
    <subcellularLocation>
        <location evidence="2 16">Nucleus</location>
    </subcellularLocation>
</comment>
<evidence type="ECO:0000313" key="21">
    <source>
        <dbReference type="EMBL" id="KAH3667831.1"/>
    </source>
</evidence>
<evidence type="ECO:0000256" key="19">
    <source>
        <dbReference type="SAM" id="MobiDB-lite"/>
    </source>
</evidence>
<evidence type="ECO:0000256" key="3">
    <source>
        <dbReference type="ARBA" id="ARBA00004286"/>
    </source>
</evidence>
<dbReference type="EMBL" id="JAEUBF010001377">
    <property type="protein sequence ID" value="KAH3667831.1"/>
    <property type="molecule type" value="Genomic_DNA"/>
</dbReference>
<comment type="function">
    <text evidence="16">Core component of the MRN complex, which plays a central role in double-strand break (DSB) repair, DNA recombination, maintenance of telomere integrity and meiosis. The MRN complex is involved in the repair of DNA double-strand breaks (DSBs) via homologous recombination (HR), an error-free mechanism which primarily occurs during S and G2 phases. The complex (1) mediates the end resection of damaged DNA, which generates proper single-stranded DNA, a key initial steps in HR, and is (2) required for the recruitment of other repair factors and efficient activation of ATM and ATR upon DNA damage. Within the MRN complex, MRE11 possesses both single-strand endonuclease activity and double-strand-specific 3'-5' exonuclease activity. MRE11 first endonucleolytically cleaves the 5' strand at DNA DSB ends to prevent non-homologous end joining (NHEJ) and licence HR. It then generates a single-stranded DNA gap via 3' to 5' exonucleolytic degradation, which is required for single-strand invasion and recombination.</text>
</comment>
<evidence type="ECO:0000256" key="11">
    <source>
        <dbReference type="ARBA" id="ARBA00022839"/>
    </source>
</evidence>
<dbReference type="GO" id="GO:0030870">
    <property type="term" value="C:Mre11 complex"/>
    <property type="evidence" value="ECO:0007669"/>
    <property type="project" value="UniProtKB-UniRule"/>
</dbReference>
<dbReference type="Gene3D" id="3.60.21.10">
    <property type="match status" value="1"/>
</dbReference>
<keyword evidence="14 16" id="KW-0539">Nucleus</keyword>
<feature type="compositionally biased region" description="Acidic residues" evidence="19">
    <location>
        <begin position="622"/>
        <end position="641"/>
    </location>
</feature>
<feature type="region of interest" description="Disordered" evidence="19">
    <location>
        <begin position="542"/>
        <end position="675"/>
    </location>
</feature>
<feature type="active site" description="Proton donor" evidence="17">
    <location>
        <position position="129"/>
    </location>
</feature>
<gene>
    <name evidence="21" type="ORF">WICMUC_005231</name>
</gene>
<keyword evidence="11 16" id="KW-0269">Exonuclease</keyword>
<evidence type="ECO:0000259" key="20">
    <source>
        <dbReference type="SMART" id="SM01347"/>
    </source>
</evidence>
<feature type="domain" description="Mre11 DNA-binding" evidence="20">
    <location>
        <begin position="294"/>
        <end position="482"/>
    </location>
</feature>
<dbReference type="GO" id="GO:0008296">
    <property type="term" value="F:3'-5'-DNA exonuclease activity"/>
    <property type="evidence" value="ECO:0007669"/>
    <property type="project" value="InterPro"/>
</dbReference>
<dbReference type="FunFam" id="3.60.21.10:FF:000011">
    <property type="entry name" value="Double-strand break repair protein"/>
    <property type="match status" value="1"/>
</dbReference>
<dbReference type="InterPro" id="IPR007281">
    <property type="entry name" value="Mre11_DNA-bd"/>
</dbReference>
<evidence type="ECO:0000256" key="7">
    <source>
        <dbReference type="ARBA" id="ARBA00022723"/>
    </source>
</evidence>
<evidence type="ECO:0000256" key="15">
    <source>
        <dbReference type="ARBA" id="ARBA00023254"/>
    </source>
</evidence>
<keyword evidence="22" id="KW-1185">Reference proteome</keyword>
<dbReference type="GO" id="GO:0042138">
    <property type="term" value="P:meiotic DNA double-strand break formation"/>
    <property type="evidence" value="ECO:0007669"/>
    <property type="project" value="TreeGrafter"/>
</dbReference>
<evidence type="ECO:0000256" key="8">
    <source>
        <dbReference type="ARBA" id="ARBA00022759"/>
    </source>
</evidence>
<evidence type="ECO:0000256" key="1">
    <source>
        <dbReference type="ARBA" id="ARBA00001936"/>
    </source>
</evidence>
<evidence type="ECO:0000256" key="16">
    <source>
        <dbReference type="PIRNR" id="PIRNR000882"/>
    </source>
</evidence>
<dbReference type="SUPFAM" id="SSF56300">
    <property type="entry name" value="Metallo-dependent phosphatases"/>
    <property type="match status" value="1"/>
</dbReference>
<dbReference type="NCBIfam" id="TIGR00583">
    <property type="entry name" value="mre11"/>
    <property type="match status" value="1"/>
</dbReference>
<accession>A0A9P8T6H5</accession>
<dbReference type="AlphaFoldDB" id="A0A9P8T6H5"/>
<dbReference type="GO" id="GO:0031573">
    <property type="term" value="P:mitotic intra-S DNA damage checkpoint signaling"/>
    <property type="evidence" value="ECO:0007669"/>
    <property type="project" value="TreeGrafter"/>
</dbReference>
<evidence type="ECO:0000256" key="14">
    <source>
        <dbReference type="ARBA" id="ARBA00023242"/>
    </source>
</evidence>
<evidence type="ECO:0000256" key="9">
    <source>
        <dbReference type="ARBA" id="ARBA00022763"/>
    </source>
</evidence>
<dbReference type="GO" id="GO:0006303">
    <property type="term" value="P:double-strand break repair via nonhomologous end joining"/>
    <property type="evidence" value="ECO:0007669"/>
    <property type="project" value="TreeGrafter"/>
</dbReference>
<evidence type="ECO:0000256" key="18">
    <source>
        <dbReference type="RuleBase" id="RU003447"/>
    </source>
</evidence>
<dbReference type="Pfam" id="PF00149">
    <property type="entry name" value="Metallophos"/>
    <property type="match status" value="1"/>
</dbReference>
<keyword evidence="12 16" id="KW-0234">DNA repair</keyword>
<dbReference type="GO" id="GO:0035861">
    <property type="term" value="C:site of double-strand break"/>
    <property type="evidence" value="ECO:0007669"/>
    <property type="project" value="TreeGrafter"/>
</dbReference>
<comment type="cofactor">
    <cofactor evidence="1 16">
        <name>Mn(2+)</name>
        <dbReference type="ChEBI" id="CHEBI:29035"/>
    </cofactor>
</comment>